<dbReference type="PANTHER" id="PTHR42996:SF1">
    <property type="entry name" value="PHOSPHATE-BINDING PROTEIN PSTS"/>
    <property type="match status" value="1"/>
</dbReference>
<name>A0A1M5WUV4_9FIRM</name>
<dbReference type="NCBIfam" id="TIGR00975">
    <property type="entry name" value="3a0107s03"/>
    <property type="match status" value="1"/>
</dbReference>
<evidence type="ECO:0000256" key="5">
    <source>
        <dbReference type="SAM" id="SignalP"/>
    </source>
</evidence>
<evidence type="ECO:0000256" key="2">
    <source>
        <dbReference type="ARBA" id="ARBA00022448"/>
    </source>
</evidence>
<dbReference type="RefSeq" id="WP_073029383.1">
    <property type="nucleotide sequence ID" value="NZ_FQXJ01000005.1"/>
</dbReference>
<dbReference type="GO" id="GO:0043190">
    <property type="term" value="C:ATP-binding cassette (ABC) transporter complex"/>
    <property type="evidence" value="ECO:0007669"/>
    <property type="project" value="InterPro"/>
</dbReference>
<dbReference type="Pfam" id="PF12849">
    <property type="entry name" value="PBP_like_2"/>
    <property type="match status" value="1"/>
</dbReference>
<dbReference type="Proteomes" id="UP000183954">
    <property type="component" value="Unassembled WGS sequence"/>
</dbReference>
<keyword evidence="2 4" id="KW-0813">Transport</keyword>
<evidence type="ECO:0000313" key="7">
    <source>
        <dbReference type="EMBL" id="SHH91162.1"/>
    </source>
</evidence>
<dbReference type="STRING" id="1121420.SAMN02746098_01793"/>
<evidence type="ECO:0000313" key="8">
    <source>
        <dbReference type="Proteomes" id="UP000183954"/>
    </source>
</evidence>
<dbReference type="CDD" id="cd13565">
    <property type="entry name" value="PBP2_PstS"/>
    <property type="match status" value="1"/>
</dbReference>
<dbReference type="EMBL" id="FQXJ01000005">
    <property type="protein sequence ID" value="SHH91162.1"/>
    <property type="molecule type" value="Genomic_DNA"/>
</dbReference>
<dbReference type="Gene3D" id="3.40.190.10">
    <property type="entry name" value="Periplasmic binding protein-like II"/>
    <property type="match status" value="2"/>
</dbReference>
<accession>A0A1M5WUV4</accession>
<keyword evidence="3 4" id="KW-0592">Phosphate transport</keyword>
<sequence length="362" mass="38391">MFRKKGRLLAHVLTAVLMLSFVGCGEKNPGTPTGQGQAETANLTGSGSSFVYPLLNQQIEEYRKGNSNITINYQSSGSGAGIKQVSEQTIDFGATDGPMTDEQLKATKGGQLLHIPLTLGAVAVTYNVPNAPKELKIAPTVLADIFLGKITNWNDQQIANDNPGVSLPDSKITVAHRSDGSGTTYIFSDYLSSISPEWLSKVGKGTSLNWPAGLGGKGNAGVAGVIQQTSGSIGYLELAYAVQNNLPYAMMKNKEGKWVPPSLQTTSAAAAAATIPDDMRVSIVNAPGADAYPIAGFSWALIYKDQTDKAKGTALVNFINWSIHDGQALSEGLHYAKLPASLVSREEEMLKSITFQGEPLIK</sequence>
<evidence type="ECO:0000259" key="6">
    <source>
        <dbReference type="Pfam" id="PF12849"/>
    </source>
</evidence>
<dbReference type="OrthoDB" id="9790048at2"/>
<feature type="chain" id="PRO_5012906473" description="Phosphate-binding protein" evidence="5">
    <location>
        <begin position="25"/>
        <end position="362"/>
    </location>
</feature>
<dbReference type="PIRSF" id="PIRSF002756">
    <property type="entry name" value="PstS"/>
    <property type="match status" value="1"/>
</dbReference>
<proteinExistence type="inferred from homology"/>
<feature type="signal peptide" evidence="5">
    <location>
        <begin position="1"/>
        <end position="24"/>
    </location>
</feature>
<dbReference type="GO" id="GO:0035435">
    <property type="term" value="P:phosphate ion transmembrane transport"/>
    <property type="evidence" value="ECO:0007669"/>
    <property type="project" value="InterPro"/>
</dbReference>
<dbReference type="SUPFAM" id="SSF53850">
    <property type="entry name" value="Periplasmic binding protein-like II"/>
    <property type="match status" value="1"/>
</dbReference>
<evidence type="ECO:0000256" key="3">
    <source>
        <dbReference type="ARBA" id="ARBA00022592"/>
    </source>
</evidence>
<reference evidence="8" key="1">
    <citation type="submission" date="2016-11" db="EMBL/GenBank/DDBJ databases">
        <authorList>
            <person name="Varghese N."/>
            <person name="Submissions S."/>
        </authorList>
    </citation>
    <scope>NUCLEOTIDE SEQUENCE [LARGE SCALE GENOMIC DNA]</scope>
    <source>
        <strain evidence="8">DSM 15449</strain>
    </source>
</reference>
<dbReference type="GO" id="GO:0042301">
    <property type="term" value="F:phosphate ion binding"/>
    <property type="evidence" value="ECO:0007669"/>
    <property type="project" value="InterPro"/>
</dbReference>
<evidence type="ECO:0000256" key="1">
    <source>
        <dbReference type="ARBA" id="ARBA00008725"/>
    </source>
</evidence>
<evidence type="ECO:0000256" key="4">
    <source>
        <dbReference type="PIRNR" id="PIRNR002756"/>
    </source>
</evidence>
<keyword evidence="5" id="KW-0732">Signal</keyword>
<dbReference type="InterPro" id="IPR005673">
    <property type="entry name" value="ABC_phos-bd_PstS"/>
</dbReference>
<dbReference type="AlphaFoldDB" id="A0A1M5WUV4"/>
<organism evidence="7 8">
    <name type="scientific">Desulfosporosinus lacus DSM 15449</name>
    <dbReference type="NCBI Taxonomy" id="1121420"/>
    <lineage>
        <taxon>Bacteria</taxon>
        <taxon>Bacillati</taxon>
        <taxon>Bacillota</taxon>
        <taxon>Clostridia</taxon>
        <taxon>Eubacteriales</taxon>
        <taxon>Desulfitobacteriaceae</taxon>
        <taxon>Desulfosporosinus</taxon>
    </lineage>
</organism>
<comment type="similarity">
    <text evidence="1 4">Belongs to the PstS family.</text>
</comment>
<feature type="domain" description="PBP" evidence="6">
    <location>
        <begin position="37"/>
        <end position="323"/>
    </location>
</feature>
<gene>
    <name evidence="7" type="ORF">SAMN02746098_01793</name>
</gene>
<dbReference type="InterPro" id="IPR050962">
    <property type="entry name" value="Phosphate-bind_PstS"/>
</dbReference>
<protein>
    <recommendedName>
        <fullName evidence="4">Phosphate-binding protein</fullName>
    </recommendedName>
</protein>
<keyword evidence="8" id="KW-1185">Reference proteome</keyword>
<dbReference type="PANTHER" id="PTHR42996">
    <property type="entry name" value="PHOSPHATE-BINDING PROTEIN PSTS"/>
    <property type="match status" value="1"/>
</dbReference>
<dbReference type="InterPro" id="IPR024370">
    <property type="entry name" value="PBP_domain"/>
</dbReference>
<dbReference type="PROSITE" id="PS51257">
    <property type="entry name" value="PROKAR_LIPOPROTEIN"/>
    <property type="match status" value="1"/>
</dbReference>